<evidence type="ECO:0000256" key="6">
    <source>
        <dbReference type="ARBA" id="ARBA00022741"/>
    </source>
</evidence>
<dbReference type="InterPro" id="IPR018022">
    <property type="entry name" value="IPT"/>
</dbReference>
<sequence length="220" mass="25611">DETFSLAQYQELAYKTIKDIHQRHKLPLLVGGSGLYIWAVLEGWRIPPVPPDPEFRRSLEEKAIGAGPDELYQELIKIDPAKAEKIDPRNVRRVIRALEVHRTIRASFSNLQDKEAPSFNTLIIGLTADRAELYRRIDLRIDKMIEQGLVTEVEKLVNMGYDFNLPAMSSIGYKQIGQFLNGELTLANAMQQIKFETHRFVRHQYTWFQLKDDRIKWFIT</sequence>
<evidence type="ECO:0000256" key="7">
    <source>
        <dbReference type="ARBA" id="ARBA00022840"/>
    </source>
</evidence>
<dbReference type="GO" id="GO:0052381">
    <property type="term" value="F:tRNA dimethylallyltransferase activity"/>
    <property type="evidence" value="ECO:0007669"/>
    <property type="project" value="UniProtKB-EC"/>
</dbReference>
<dbReference type="NCBIfam" id="TIGR00174">
    <property type="entry name" value="miaA"/>
    <property type="match status" value="1"/>
</dbReference>
<comment type="catalytic activity">
    <reaction evidence="9">
        <text>adenosine(37) in tRNA + dimethylallyl diphosphate = N(6)-dimethylallyladenosine(37) in tRNA + diphosphate</text>
        <dbReference type="Rhea" id="RHEA:26482"/>
        <dbReference type="Rhea" id="RHEA-COMP:10162"/>
        <dbReference type="Rhea" id="RHEA-COMP:10375"/>
        <dbReference type="ChEBI" id="CHEBI:33019"/>
        <dbReference type="ChEBI" id="CHEBI:57623"/>
        <dbReference type="ChEBI" id="CHEBI:74411"/>
        <dbReference type="ChEBI" id="CHEBI:74415"/>
        <dbReference type="EC" id="2.5.1.75"/>
    </reaction>
</comment>
<feature type="non-terminal residue" evidence="10">
    <location>
        <position position="1"/>
    </location>
</feature>
<dbReference type="EMBL" id="BARW01026936">
    <property type="protein sequence ID" value="GAJ10915.1"/>
    <property type="molecule type" value="Genomic_DNA"/>
</dbReference>
<keyword evidence="7" id="KW-0067">ATP-binding</keyword>
<comment type="similarity">
    <text evidence="2">Belongs to the IPP transferase family.</text>
</comment>
<gene>
    <name evidence="10" type="ORF">S12H4_43820</name>
</gene>
<dbReference type="Gene3D" id="3.40.50.300">
    <property type="entry name" value="P-loop containing nucleotide triphosphate hydrolases"/>
    <property type="match status" value="1"/>
</dbReference>
<evidence type="ECO:0000256" key="9">
    <source>
        <dbReference type="ARBA" id="ARBA00049563"/>
    </source>
</evidence>
<evidence type="ECO:0000256" key="3">
    <source>
        <dbReference type="ARBA" id="ARBA00012665"/>
    </source>
</evidence>
<comment type="cofactor">
    <cofactor evidence="1">
        <name>Mg(2+)</name>
        <dbReference type="ChEBI" id="CHEBI:18420"/>
    </cofactor>
</comment>
<dbReference type="Pfam" id="PF01715">
    <property type="entry name" value="IPPT"/>
    <property type="match status" value="1"/>
</dbReference>
<dbReference type="EC" id="2.5.1.75" evidence="3"/>
<organism evidence="10">
    <name type="scientific">marine sediment metagenome</name>
    <dbReference type="NCBI Taxonomy" id="412755"/>
    <lineage>
        <taxon>unclassified sequences</taxon>
        <taxon>metagenomes</taxon>
        <taxon>ecological metagenomes</taxon>
    </lineage>
</organism>
<protein>
    <recommendedName>
        <fullName evidence="3">tRNA dimethylallyltransferase</fullName>
        <ecNumber evidence="3">2.5.1.75</ecNumber>
    </recommendedName>
</protein>
<evidence type="ECO:0000256" key="2">
    <source>
        <dbReference type="ARBA" id="ARBA00005842"/>
    </source>
</evidence>
<keyword evidence="8" id="KW-0460">Magnesium</keyword>
<evidence type="ECO:0000256" key="4">
    <source>
        <dbReference type="ARBA" id="ARBA00022679"/>
    </source>
</evidence>
<dbReference type="AlphaFoldDB" id="X1VPH2"/>
<accession>X1VPH2</accession>
<reference evidence="10" key="1">
    <citation type="journal article" date="2014" name="Front. Microbiol.">
        <title>High frequency of phylogenetically diverse reductive dehalogenase-homologous genes in deep subseafloor sedimentary metagenomes.</title>
        <authorList>
            <person name="Kawai M."/>
            <person name="Futagami T."/>
            <person name="Toyoda A."/>
            <person name="Takaki Y."/>
            <person name="Nishi S."/>
            <person name="Hori S."/>
            <person name="Arai W."/>
            <person name="Tsubouchi T."/>
            <person name="Morono Y."/>
            <person name="Uchiyama I."/>
            <person name="Ito T."/>
            <person name="Fujiyama A."/>
            <person name="Inagaki F."/>
            <person name="Takami H."/>
        </authorList>
    </citation>
    <scope>NUCLEOTIDE SEQUENCE</scope>
    <source>
        <strain evidence="10">Expedition CK06-06</strain>
    </source>
</reference>
<keyword evidence="6" id="KW-0547">Nucleotide-binding</keyword>
<dbReference type="InterPro" id="IPR027417">
    <property type="entry name" value="P-loop_NTPase"/>
</dbReference>
<dbReference type="GO" id="GO:0005524">
    <property type="term" value="F:ATP binding"/>
    <property type="evidence" value="ECO:0007669"/>
    <property type="project" value="UniProtKB-KW"/>
</dbReference>
<keyword evidence="5" id="KW-0819">tRNA processing</keyword>
<dbReference type="GO" id="GO:0006400">
    <property type="term" value="P:tRNA modification"/>
    <property type="evidence" value="ECO:0007669"/>
    <property type="project" value="TreeGrafter"/>
</dbReference>
<comment type="caution">
    <text evidence="10">The sequence shown here is derived from an EMBL/GenBank/DDBJ whole genome shotgun (WGS) entry which is preliminary data.</text>
</comment>
<evidence type="ECO:0000256" key="5">
    <source>
        <dbReference type="ARBA" id="ARBA00022694"/>
    </source>
</evidence>
<dbReference type="Gene3D" id="1.10.20.140">
    <property type="match status" value="1"/>
</dbReference>
<evidence type="ECO:0000256" key="1">
    <source>
        <dbReference type="ARBA" id="ARBA00001946"/>
    </source>
</evidence>
<evidence type="ECO:0000256" key="8">
    <source>
        <dbReference type="ARBA" id="ARBA00022842"/>
    </source>
</evidence>
<keyword evidence="4" id="KW-0808">Transferase</keyword>
<evidence type="ECO:0000313" key="10">
    <source>
        <dbReference type="EMBL" id="GAJ10915.1"/>
    </source>
</evidence>
<dbReference type="InterPro" id="IPR039657">
    <property type="entry name" value="Dimethylallyltransferase"/>
</dbReference>
<dbReference type="PANTHER" id="PTHR11088:SF60">
    <property type="entry name" value="TRNA DIMETHYLALLYLTRANSFERASE"/>
    <property type="match status" value="1"/>
</dbReference>
<dbReference type="PANTHER" id="PTHR11088">
    <property type="entry name" value="TRNA DIMETHYLALLYLTRANSFERASE"/>
    <property type="match status" value="1"/>
</dbReference>
<proteinExistence type="inferred from homology"/>
<name>X1VPH2_9ZZZZ</name>